<dbReference type="Gene3D" id="1.25.40.10">
    <property type="entry name" value="Tetratricopeptide repeat domain"/>
    <property type="match status" value="1"/>
</dbReference>
<feature type="repeat" description="TPR" evidence="1">
    <location>
        <begin position="428"/>
        <end position="461"/>
    </location>
</feature>
<dbReference type="InterPro" id="IPR012338">
    <property type="entry name" value="Beta-lactam/transpept-like"/>
</dbReference>
<comment type="caution">
    <text evidence="3">The sequence shown here is derived from an EMBL/GenBank/DDBJ whole genome shotgun (WGS) entry which is preliminary data.</text>
</comment>
<dbReference type="PANTHER" id="PTHR46825">
    <property type="entry name" value="D-ALANYL-D-ALANINE-CARBOXYPEPTIDASE/ENDOPEPTIDASE AMPH"/>
    <property type="match status" value="1"/>
</dbReference>
<name>A0ABP8FTL9_9BACT</name>
<gene>
    <name evidence="3" type="ORF">GCM10023183_28440</name>
</gene>
<evidence type="ECO:0000256" key="1">
    <source>
        <dbReference type="PROSITE-ProRule" id="PRU00339"/>
    </source>
</evidence>
<dbReference type="PROSITE" id="PS50005">
    <property type="entry name" value="TPR"/>
    <property type="match status" value="1"/>
</dbReference>
<dbReference type="Gene3D" id="3.40.710.10">
    <property type="entry name" value="DD-peptidase/beta-lactamase superfamily"/>
    <property type="match status" value="1"/>
</dbReference>
<reference evidence="4" key="1">
    <citation type="journal article" date="2019" name="Int. J. Syst. Evol. Microbiol.">
        <title>The Global Catalogue of Microorganisms (GCM) 10K type strain sequencing project: providing services to taxonomists for standard genome sequencing and annotation.</title>
        <authorList>
            <consortium name="The Broad Institute Genomics Platform"/>
            <consortium name="The Broad Institute Genome Sequencing Center for Infectious Disease"/>
            <person name="Wu L."/>
            <person name="Ma J."/>
        </authorList>
    </citation>
    <scope>NUCLEOTIDE SEQUENCE [LARGE SCALE GENOMIC DNA]</scope>
    <source>
        <strain evidence="4">JCM 17917</strain>
    </source>
</reference>
<keyword evidence="4" id="KW-1185">Reference proteome</keyword>
<protein>
    <recommendedName>
        <fullName evidence="2">Beta-lactamase-related domain-containing protein</fullName>
    </recommendedName>
</protein>
<dbReference type="InterPro" id="IPR001466">
    <property type="entry name" value="Beta-lactam-related"/>
</dbReference>
<sequence length="474" mass="51585">MVALSLAQQPAQAQTPDSVDVFLQEIMQQRAIPGMQVAVVRKGEIIKLGAYGVASLEHDVPVTNETTFSLNSITKAFTGVALLQLVEDKKLDLNAPASKYLDHLPASWQSVTVKQLASHTAGLPNVLDPNTGEWTFQRMGDAGWTQVLSQPNEFAAGEKFSYNQTGYVLLGQIIDKLAGKPFIEFIKERQLQAVGVQKTGFADFSEVVPGLAKPYAVRNRKHMNVAEHFPAATRTAAGMYSTAQEVAQWTIALQKGKLLKATSLPALWASVPLQNGKLGGFTKLVNGYGIGWTTMTRAAHPAVGGIGGGRSAFFMYPEDDLTIILLTNRMGSAPESFIDEVASFYVPSMKPSTGFGLPEEVLVLHKAFTKKGFDHAEKLVQEMKKKDKKYHVAEADLNDWGYLLWKQGQLPKALAVFKLTTSLFPNSGNAFDSYAEALVASGQKDLAIQNYKRALALNPKNSGAIKQLQALEAK</sequence>
<dbReference type="Proteomes" id="UP001501844">
    <property type="component" value="Unassembled WGS sequence"/>
</dbReference>
<proteinExistence type="predicted"/>
<dbReference type="EMBL" id="BAABGX010000002">
    <property type="protein sequence ID" value="GAA4310476.1"/>
    <property type="molecule type" value="Genomic_DNA"/>
</dbReference>
<dbReference type="InterPro" id="IPR011990">
    <property type="entry name" value="TPR-like_helical_dom_sf"/>
</dbReference>
<keyword evidence="1" id="KW-0802">TPR repeat</keyword>
<dbReference type="SUPFAM" id="SSF56601">
    <property type="entry name" value="beta-lactamase/transpeptidase-like"/>
    <property type="match status" value="1"/>
</dbReference>
<evidence type="ECO:0000313" key="3">
    <source>
        <dbReference type="EMBL" id="GAA4310476.1"/>
    </source>
</evidence>
<accession>A0ABP8FTL9</accession>
<dbReference type="PANTHER" id="PTHR46825:SF9">
    <property type="entry name" value="BETA-LACTAMASE-RELATED DOMAIN-CONTAINING PROTEIN"/>
    <property type="match status" value="1"/>
</dbReference>
<dbReference type="SMART" id="SM00028">
    <property type="entry name" value="TPR"/>
    <property type="match status" value="2"/>
</dbReference>
<evidence type="ECO:0000259" key="2">
    <source>
        <dbReference type="Pfam" id="PF00144"/>
    </source>
</evidence>
<feature type="domain" description="Beta-lactamase-related" evidence="2">
    <location>
        <begin position="22"/>
        <end position="338"/>
    </location>
</feature>
<dbReference type="SUPFAM" id="SSF48452">
    <property type="entry name" value="TPR-like"/>
    <property type="match status" value="1"/>
</dbReference>
<dbReference type="InterPro" id="IPR050491">
    <property type="entry name" value="AmpC-like"/>
</dbReference>
<dbReference type="Pfam" id="PF00144">
    <property type="entry name" value="Beta-lactamase"/>
    <property type="match status" value="1"/>
</dbReference>
<organism evidence="3 4">
    <name type="scientific">Nibribacter koreensis</name>
    <dbReference type="NCBI Taxonomy" id="1084519"/>
    <lineage>
        <taxon>Bacteria</taxon>
        <taxon>Pseudomonadati</taxon>
        <taxon>Bacteroidota</taxon>
        <taxon>Cytophagia</taxon>
        <taxon>Cytophagales</taxon>
        <taxon>Hymenobacteraceae</taxon>
        <taxon>Nibribacter</taxon>
    </lineage>
</organism>
<dbReference type="InterPro" id="IPR019734">
    <property type="entry name" value="TPR_rpt"/>
</dbReference>
<evidence type="ECO:0000313" key="4">
    <source>
        <dbReference type="Proteomes" id="UP001501844"/>
    </source>
</evidence>